<keyword evidence="1" id="KW-1133">Transmembrane helix</keyword>
<proteinExistence type="predicted"/>
<feature type="transmembrane region" description="Helical" evidence="1">
    <location>
        <begin position="76"/>
        <end position="97"/>
    </location>
</feature>
<keyword evidence="1" id="KW-0472">Membrane</keyword>
<accession>A0ABR3D4F9</accession>
<name>A0ABR3D4F9_NEUIN</name>
<keyword evidence="1" id="KW-0812">Transmembrane</keyword>
<gene>
    <name evidence="2" type="ORF">QR685DRAFT_532849</name>
</gene>
<comment type="caution">
    <text evidence="2">The sequence shown here is derived from an EMBL/GenBank/DDBJ whole genome shotgun (WGS) entry which is preliminary data.</text>
</comment>
<sequence>MLFHSVGLLIGYTHWLVGSGSGERIRRDGGIQRRFLGFPLRCPVSCRVAGVVALLFWCWFLFFLAPYSHLPFYHSFLFVLLHFVLIPGVQSFVFALTHHYHHL</sequence>
<feature type="transmembrane region" description="Helical" evidence="1">
    <location>
        <begin position="44"/>
        <end position="64"/>
    </location>
</feature>
<reference evidence="2 3" key="1">
    <citation type="submission" date="2023-09" db="EMBL/GenBank/DDBJ databases">
        <title>Multi-omics analysis of a traditional fermented food reveals byproduct-associated fungal strains for waste-to-food upcycling.</title>
        <authorList>
            <consortium name="Lawrence Berkeley National Laboratory"/>
            <person name="Rekdal V.M."/>
            <person name="Villalobos-Escobedo J.M."/>
            <person name="Rodriguez-Valeron N."/>
            <person name="Garcia M.O."/>
            <person name="Vasquez D.P."/>
            <person name="Damayanti I."/>
            <person name="Sorensen P.M."/>
            <person name="Baidoo E.E."/>
            <person name="De Carvalho A.C."/>
            <person name="Riley R."/>
            <person name="Lipzen A."/>
            <person name="He G."/>
            <person name="Yan M."/>
            <person name="Haridas S."/>
            <person name="Daum C."/>
            <person name="Yoshinaga Y."/>
            <person name="Ng V."/>
            <person name="Grigoriev I.V."/>
            <person name="Munk R."/>
            <person name="Nuraida L."/>
            <person name="Wijaya C.H."/>
            <person name="Morales P.-C."/>
            <person name="Keasling J.D."/>
        </authorList>
    </citation>
    <scope>NUCLEOTIDE SEQUENCE [LARGE SCALE GENOMIC DNA]</scope>
    <source>
        <strain evidence="2 3">FGSC 2613</strain>
    </source>
</reference>
<evidence type="ECO:0000313" key="3">
    <source>
        <dbReference type="Proteomes" id="UP001451303"/>
    </source>
</evidence>
<evidence type="ECO:0000313" key="2">
    <source>
        <dbReference type="EMBL" id="KAL0467587.1"/>
    </source>
</evidence>
<dbReference type="EMBL" id="JAVLET010000009">
    <property type="protein sequence ID" value="KAL0467587.1"/>
    <property type="molecule type" value="Genomic_DNA"/>
</dbReference>
<evidence type="ECO:0000256" key="1">
    <source>
        <dbReference type="SAM" id="Phobius"/>
    </source>
</evidence>
<organism evidence="2 3">
    <name type="scientific">Neurospora intermedia</name>
    <dbReference type="NCBI Taxonomy" id="5142"/>
    <lineage>
        <taxon>Eukaryota</taxon>
        <taxon>Fungi</taxon>
        <taxon>Dikarya</taxon>
        <taxon>Ascomycota</taxon>
        <taxon>Pezizomycotina</taxon>
        <taxon>Sordariomycetes</taxon>
        <taxon>Sordariomycetidae</taxon>
        <taxon>Sordariales</taxon>
        <taxon>Sordariaceae</taxon>
        <taxon>Neurospora</taxon>
    </lineage>
</organism>
<keyword evidence="3" id="KW-1185">Reference proteome</keyword>
<protein>
    <submittedName>
        <fullName evidence="2">Uncharacterized protein</fullName>
    </submittedName>
</protein>
<dbReference type="Proteomes" id="UP001451303">
    <property type="component" value="Unassembled WGS sequence"/>
</dbReference>